<comment type="caution">
    <text evidence="1">The sequence shown here is derived from an EMBL/GenBank/DDBJ whole genome shotgun (WGS) entry which is preliminary data.</text>
</comment>
<dbReference type="Proteomes" id="UP000887222">
    <property type="component" value="Unassembled WGS sequence"/>
</dbReference>
<sequence>MPNNPNQSHGIERCPSMLCGRPFQVNRFQASLSARTTPGQITCPHCGLLISGPSDSIFLAHALLPSEEVAFLAKETTGTAQT</sequence>
<organism evidence="1 2">
    <name type="scientific">Noviherbaspirillum aridicola</name>
    <dbReference type="NCBI Taxonomy" id="2849687"/>
    <lineage>
        <taxon>Bacteria</taxon>
        <taxon>Pseudomonadati</taxon>
        <taxon>Pseudomonadota</taxon>
        <taxon>Betaproteobacteria</taxon>
        <taxon>Burkholderiales</taxon>
        <taxon>Oxalobacteraceae</taxon>
        <taxon>Noviherbaspirillum</taxon>
    </lineage>
</organism>
<proteinExistence type="predicted"/>
<name>A0ABQ4Q1A3_9BURK</name>
<evidence type="ECO:0000313" key="2">
    <source>
        <dbReference type="Proteomes" id="UP000887222"/>
    </source>
</evidence>
<gene>
    <name evidence="1" type="ORF">NCCP691_05530</name>
</gene>
<protein>
    <submittedName>
        <fullName evidence="1">Uncharacterized protein</fullName>
    </submittedName>
</protein>
<dbReference type="RefSeq" id="WP_220806711.1">
    <property type="nucleotide sequence ID" value="NZ_BPMK01000002.1"/>
</dbReference>
<accession>A0ABQ4Q1A3</accession>
<keyword evidence="2" id="KW-1185">Reference proteome</keyword>
<evidence type="ECO:0000313" key="1">
    <source>
        <dbReference type="EMBL" id="GIZ50539.1"/>
    </source>
</evidence>
<dbReference type="EMBL" id="BPMK01000002">
    <property type="protein sequence ID" value="GIZ50539.1"/>
    <property type="molecule type" value="Genomic_DNA"/>
</dbReference>
<reference evidence="1 2" key="1">
    <citation type="journal article" date="2022" name="Int. J. Syst. Evol. Microbiol.">
        <title>Noviherbaspirillum aridicola sp. nov., isolated from an arid soil in Pakistan.</title>
        <authorList>
            <person name="Khan I.U."/>
            <person name="Saqib M."/>
            <person name="Amin A."/>
            <person name="Hussain F."/>
            <person name="Li L."/>
            <person name="Liu Y.H."/>
            <person name="Fang B.Z."/>
            <person name="Ahmed I."/>
            <person name="Li W.J."/>
        </authorList>
    </citation>
    <scope>NUCLEOTIDE SEQUENCE [LARGE SCALE GENOMIC DNA]</scope>
    <source>
        <strain evidence="1 2">NCCP-691</strain>
    </source>
</reference>